<dbReference type="OrthoDB" id="114080at2759"/>
<dbReference type="PANTHER" id="PTHR37792">
    <property type="entry name" value="RIBONUCLEASE MRP PROTEIN SUBUNIT RMP1"/>
    <property type="match status" value="1"/>
</dbReference>
<reference evidence="3" key="1">
    <citation type="submission" date="2021-02" db="EMBL/GenBank/DDBJ databases">
        <title>Psilocybe cubensis genome.</title>
        <authorList>
            <person name="Mckernan K.J."/>
            <person name="Crawford S."/>
            <person name="Trippe A."/>
            <person name="Kane L.T."/>
            <person name="Mclaughlin S."/>
        </authorList>
    </citation>
    <scope>NUCLEOTIDE SEQUENCE [LARGE SCALE GENOMIC DNA]</scope>
    <source>
        <strain evidence="3">MGC-MH-2018</strain>
    </source>
</reference>
<feature type="region of interest" description="Disordered" evidence="1">
    <location>
        <begin position="276"/>
        <end position="301"/>
    </location>
</feature>
<name>A0A8H7Y342_PSICU</name>
<dbReference type="GO" id="GO:0000466">
    <property type="term" value="P:maturation of 5.8S rRNA from tricistronic rRNA transcript (SSU-rRNA, 5.8S rRNA, LSU-rRNA)"/>
    <property type="evidence" value="ECO:0007669"/>
    <property type="project" value="TreeGrafter"/>
</dbReference>
<evidence type="ECO:0000313" key="3">
    <source>
        <dbReference type="EMBL" id="KAG5171713.1"/>
    </source>
</evidence>
<dbReference type="InterPro" id="IPR027951">
    <property type="entry name" value="Nepro_N"/>
</dbReference>
<feature type="compositionally biased region" description="Polar residues" evidence="1">
    <location>
        <begin position="241"/>
        <end position="253"/>
    </location>
</feature>
<dbReference type="AlphaFoldDB" id="A0A8H7Y342"/>
<accession>A0A8H7Y342</accession>
<comment type="caution">
    <text evidence="3">The sequence shown here is derived from an EMBL/GenBank/DDBJ whole genome shotgun (WGS) entry which is preliminary data.</text>
</comment>
<feature type="region of interest" description="Disordered" evidence="1">
    <location>
        <begin position="241"/>
        <end position="260"/>
    </location>
</feature>
<dbReference type="PANTHER" id="PTHR37792:SF1">
    <property type="entry name" value="RIBONUCLEASE MRP PROTEIN SUBUNIT RMP1"/>
    <property type="match status" value="1"/>
</dbReference>
<dbReference type="InterPro" id="IPR047205">
    <property type="entry name" value="RMP1"/>
</dbReference>
<proteinExistence type="predicted"/>
<dbReference type="EMBL" id="JAFIQS010000003">
    <property type="protein sequence ID" value="KAG5171713.1"/>
    <property type="molecule type" value="Genomic_DNA"/>
</dbReference>
<dbReference type="GO" id="GO:0000294">
    <property type="term" value="P:nuclear-transcribed mRNA catabolic process, RNase MRP-dependent"/>
    <property type="evidence" value="ECO:0007669"/>
    <property type="project" value="TreeGrafter"/>
</dbReference>
<sequence>MASDQTARASLHPSRHGSIDIELKALKIHSRRLQSLLTIHATELQVLHRLYYKNKNQHRGALFWRNVTEMRRFLEKIEKLKLLDSTNSLRSTFYDTTQNINAIKGPWTHYPNERTLVKFLDHCNIAVKLLDKMSERSLIAYRSFHRSLQSAAFLQILLMFVAIASRAGTLATELIDTVRLIISCTNRLILITIHNKDELAGPGPIQNSDAKPQPMDVDNSVDLLSISQAIGVMTTQQKTAQSAPVISPTQDSNAAPPPITVPKTVVYKTRIEPKQLSEPVPIPKKKKRKAPRNEIDDIFGF</sequence>
<dbReference type="Pfam" id="PF14780">
    <property type="entry name" value="NEPRO_N"/>
    <property type="match status" value="1"/>
</dbReference>
<protein>
    <recommendedName>
        <fullName evidence="2">Nucleolus and neural progenitor protein-like N-terminal domain-containing protein</fullName>
    </recommendedName>
</protein>
<evidence type="ECO:0000256" key="1">
    <source>
        <dbReference type="SAM" id="MobiDB-lite"/>
    </source>
</evidence>
<organism evidence="3">
    <name type="scientific">Psilocybe cubensis</name>
    <name type="common">Psychedelic mushroom</name>
    <name type="synonym">Stropharia cubensis</name>
    <dbReference type="NCBI Taxonomy" id="181762"/>
    <lineage>
        <taxon>Eukaryota</taxon>
        <taxon>Fungi</taxon>
        <taxon>Dikarya</taxon>
        <taxon>Basidiomycota</taxon>
        <taxon>Agaricomycotina</taxon>
        <taxon>Agaricomycetes</taxon>
        <taxon>Agaricomycetidae</taxon>
        <taxon>Agaricales</taxon>
        <taxon>Agaricineae</taxon>
        <taxon>Strophariaceae</taxon>
        <taxon>Psilocybe</taxon>
    </lineage>
</organism>
<feature type="domain" description="Nucleolus and neural progenitor protein-like N-terminal" evidence="2">
    <location>
        <begin position="30"/>
        <end position="175"/>
    </location>
</feature>
<dbReference type="GO" id="GO:0000172">
    <property type="term" value="C:ribonuclease MRP complex"/>
    <property type="evidence" value="ECO:0007669"/>
    <property type="project" value="InterPro"/>
</dbReference>
<gene>
    <name evidence="3" type="ORF">JR316_003801</name>
</gene>
<evidence type="ECO:0000259" key="2">
    <source>
        <dbReference type="Pfam" id="PF14780"/>
    </source>
</evidence>
<dbReference type="GO" id="GO:0042134">
    <property type="term" value="F:rRNA primary transcript binding"/>
    <property type="evidence" value="ECO:0007669"/>
    <property type="project" value="InterPro"/>
</dbReference>